<feature type="compositionally biased region" description="Polar residues" evidence="2">
    <location>
        <begin position="672"/>
        <end position="687"/>
    </location>
</feature>
<sequence>MVEHSDEKTRRNYTESLEREKELQTSLLVLGESHANVAKSLSTLHEQHGQINTKYADSRLAESLARKRVEELEEISTRLKIDNAGMKSLLASNEQAFSRKLQALEEDIETMRTGLEGAHKELSASKIGEQDARSQVQALLQEKEDILKNNVTLERDLALRIQSLEEARARNQALEQQLNDEKHSLEEARTEGYQSMGRLAEKDQSTSAQIQALNTALESHREREGSLIGEIATLNALVSTLRERAKEGDEAEAEYRALEKALSKKHVEMGRVEVENSQLQSQVVQLELARDAINEQIRQLRESGCVARERETAAQKELQELRRSLKEHHDAGEKASVKIARMEGEVEQLKAALENEKDAHRVAEKQRETALLSLSKIQAEQKSVLDKASATEKKLRSSTDGSQERIKKLEIECEERENELKRLRYELNASNTAKATLESLVSEFKNSVQQARSQREKIEAQEGRLATLSNQVSTQETELRLLEHQLANANARLSESRADTNAHRAAAESARASAALIEGQLKRKEQDIEAIRSELQSRQLPQTDTTADAGSTSVLQNKIEEQEGAIKNLKSQVLELEKSSETIVERYKDGKLTNREKDLVGVITAGIVQEKNRTINNLKGELKRKENEIETHKITVANLKDSLAKQIKQTIDLKEQLEPNGPKDPAGRQPFSDKNMTVSSSPLSDRSQAPDHDPPAPDSPAVHLTERPMQNSRAHDQVQQYNPGQPTRAKPPARTLAPIRLESGNATDEIQDFEEPKTPQDAASTGRKRGIVNIEPLADGNQEEAEHETQRKTRAKKDNKLAGEGNGSKGQSNKADGTSTTKGKAAKRRKF</sequence>
<feature type="region of interest" description="Disordered" evidence="2">
    <location>
        <begin position="383"/>
        <end position="402"/>
    </location>
</feature>
<feature type="region of interest" description="Disordered" evidence="2">
    <location>
        <begin position="653"/>
        <end position="831"/>
    </location>
</feature>
<protein>
    <submittedName>
        <fullName evidence="3">Uncharacterized protein</fullName>
    </submittedName>
</protein>
<reference evidence="3" key="1">
    <citation type="submission" date="2021-01" db="EMBL/GenBank/DDBJ databases">
        <authorList>
            <person name="Kaushik A."/>
        </authorList>
    </citation>
    <scope>NUCLEOTIDE SEQUENCE</scope>
    <source>
        <strain evidence="3">AG5</strain>
    </source>
</reference>
<dbReference type="Proteomes" id="UP000663827">
    <property type="component" value="Unassembled WGS sequence"/>
</dbReference>
<name>A0A8H3DWS7_9AGAM</name>
<feature type="coiled-coil region" evidence="1">
    <location>
        <begin position="101"/>
        <end position="191"/>
    </location>
</feature>
<feature type="compositionally biased region" description="Polar residues" evidence="2">
    <location>
        <begin position="809"/>
        <end position="822"/>
    </location>
</feature>
<keyword evidence="1" id="KW-0175">Coiled coil</keyword>
<accession>A0A8H3DWS7</accession>
<comment type="caution">
    <text evidence="3">The sequence shown here is derived from an EMBL/GenBank/DDBJ whole genome shotgun (WGS) entry which is preliminary data.</text>
</comment>
<dbReference type="EMBL" id="CAJNJQ010000444">
    <property type="protein sequence ID" value="CAE7078711.1"/>
    <property type="molecule type" value="Genomic_DNA"/>
</dbReference>
<evidence type="ECO:0000256" key="2">
    <source>
        <dbReference type="SAM" id="MobiDB-lite"/>
    </source>
</evidence>
<organism evidence="3 4">
    <name type="scientific">Rhizoctonia solani</name>
    <dbReference type="NCBI Taxonomy" id="456999"/>
    <lineage>
        <taxon>Eukaryota</taxon>
        <taxon>Fungi</taxon>
        <taxon>Dikarya</taxon>
        <taxon>Basidiomycota</taxon>
        <taxon>Agaricomycotina</taxon>
        <taxon>Agaricomycetes</taxon>
        <taxon>Cantharellales</taxon>
        <taxon>Ceratobasidiaceae</taxon>
        <taxon>Rhizoctonia</taxon>
    </lineage>
</organism>
<gene>
    <name evidence="3" type="ORF">RDB_LOCUS21952</name>
</gene>
<evidence type="ECO:0000313" key="3">
    <source>
        <dbReference type="EMBL" id="CAE7078711.1"/>
    </source>
</evidence>
<evidence type="ECO:0000313" key="4">
    <source>
        <dbReference type="Proteomes" id="UP000663827"/>
    </source>
</evidence>
<proteinExistence type="predicted"/>
<evidence type="ECO:0000256" key="1">
    <source>
        <dbReference type="SAM" id="Coils"/>
    </source>
</evidence>
<dbReference type="AlphaFoldDB" id="A0A8H3DWS7"/>
<feature type="coiled-coil region" evidence="1">
    <location>
        <begin position="241"/>
        <end position="366"/>
    </location>
</feature>
<feature type="compositionally biased region" description="Basic and acidic residues" evidence="2">
    <location>
        <begin position="787"/>
        <end position="801"/>
    </location>
</feature>
<feature type="compositionally biased region" description="Polar residues" evidence="2">
    <location>
        <begin position="708"/>
        <end position="725"/>
    </location>
</feature>